<name>A0A645F7Y1_9ZZZZ</name>
<reference evidence="2" key="1">
    <citation type="submission" date="2019-08" db="EMBL/GenBank/DDBJ databases">
        <authorList>
            <person name="Kucharzyk K."/>
            <person name="Murdoch R.W."/>
            <person name="Higgins S."/>
            <person name="Loffler F."/>
        </authorList>
    </citation>
    <scope>NUCLEOTIDE SEQUENCE</scope>
</reference>
<sequence length="59" mass="6369">MADAGGRDTEKDLFGQSGSYRASLSSLHQKEGCPRCGGEIRKESYLGGSIYTCPRCQPI</sequence>
<feature type="domain" description="FPG-type" evidence="1">
    <location>
        <begin position="26"/>
        <end position="58"/>
    </location>
</feature>
<dbReference type="PROSITE" id="PS51066">
    <property type="entry name" value="ZF_FPG_2"/>
    <property type="match status" value="1"/>
</dbReference>
<evidence type="ECO:0000313" key="2">
    <source>
        <dbReference type="EMBL" id="MPN10475.1"/>
    </source>
</evidence>
<proteinExistence type="predicted"/>
<dbReference type="EMBL" id="VSSQ01056637">
    <property type="protein sequence ID" value="MPN10475.1"/>
    <property type="molecule type" value="Genomic_DNA"/>
</dbReference>
<comment type="caution">
    <text evidence="2">The sequence shown here is derived from an EMBL/GenBank/DDBJ whole genome shotgun (WGS) entry which is preliminary data.</text>
</comment>
<protein>
    <recommendedName>
        <fullName evidence="1">FPG-type domain-containing protein</fullName>
    </recommendedName>
</protein>
<gene>
    <name evidence="2" type="ORF">SDC9_157770</name>
</gene>
<dbReference type="GO" id="GO:0006284">
    <property type="term" value="P:base-excision repair"/>
    <property type="evidence" value="ECO:0007669"/>
    <property type="project" value="InterPro"/>
</dbReference>
<organism evidence="2">
    <name type="scientific">bioreactor metagenome</name>
    <dbReference type="NCBI Taxonomy" id="1076179"/>
    <lineage>
        <taxon>unclassified sequences</taxon>
        <taxon>metagenomes</taxon>
        <taxon>ecological metagenomes</taxon>
    </lineage>
</organism>
<dbReference type="InterPro" id="IPR000214">
    <property type="entry name" value="Znf_DNA_glyclase/AP_lyase"/>
</dbReference>
<dbReference type="SUPFAM" id="SSF57716">
    <property type="entry name" value="Glucocorticoid receptor-like (DNA-binding domain)"/>
    <property type="match status" value="1"/>
</dbReference>
<accession>A0A645F7Y1</accession>
<dbReference type="GO" id="GO:0003906">
    <property type="term" value="F:DNA-(apurinic or apyrimidinic site) endonuclease activity"/>
    <property type="evidence" value="ECO:0007669"/>
    <property type="project" value="InterPro"/>
</dbReference>
<evidence type="ECO:0000259" key="1">
    <source>
        <dbReference type="PROSITE" id="PS51066"/>
    </source>
</evidence>
<dbReference type="AlphaFoldDB" id="A0A645F7Y1"/>
<dbReference type="Gene3D" id="1.10.8.50">
    <property type="match status" value="1"/>
</dbReference>
<dbReference type="GO" id="GO:0016799">
    <property type="term" value="F:hydrolase activity, hydrolyzing N-glycosyl compounds"/>
    <property type="evidence" value="ECO:0007669"/>
    <property type="project" value="InterPro"/>
</dbReference>
<dbReference type="GO" id="GO:0008270">
    <property type="term" value="F:zinc ion binding"/>
    <property type="evidence" value="ECO:0007669"/>
    <property type="project" value="InterPro"/>
</dbReference>